<gene>
    <name evidence="1" type="ORF">K8V88_09595</name>
</gene>
<feature type="non-terminal residue" evidence="1">
    <location>
        <position position="1"/>
    </location>
</feature>
<comment type="caution">
    <text evidence="1">The sequence shown here is derived from an EMBL/GenBank/DDBJ whole genome shotgun (WGS) entry which is preliminary data.</text>
</comment>
<proteinExistence type="predicted"/>
<dbReference type="EMBL" id="DYWC01000225">
    <property type="protein sequence ID" value="HJF87674.1"/>
    <property type="molecule type" value="Genomic_DNA"/>
</dbReference>
<organism evidence="1 2">
    <name type="scientific">Companilactobacillus farciminis</name>
    <dbReference type="NCBI Taxonomy" id="1612"/>
    <lineage>
        <taxon>Bacteria</taxon>
        <taxon>Bacillati</taxon>
        <taxon>Bacillota</taxon>
        <taxon>Bacilli</taxon>
        <taxon>Lactobacillales</taxon>
        <taxon>Lactobacillaceae</taxon>
        <taxon>Companilactobacillus</taxon>
    </lineage>
</organism>
<dbReference type="AlphaFoldDB" id="A0A921LA17"/>
<evidence type="ECO:0000313" key="1">
    <source>
        <dbReference type="EMBL" id="HJF87674.1"/>
    </source>
</evidence>
<reference evidence="1" key="1">
    <citation type="journal article" date="2021" name="PeerJ">
        <title>Extensive microbial diversity within the chicken gut microbiome revealed by metagenomics and culture.</title>
        <authorList>
            <person name="Gilroy R."/>
            <person name="Ravi A."/>
            <person name="Getino M."/>
            <person name="Pursley I."/>
            <person name="Horton D.L."/>
            <person name="Alikhan N.F."/>
            <person name="Baker D."/>
            <person name="Gharbi K."/>
            <person name="Hall N."/>
            <person name="Watson M."/>
            <person name="Adriaenssens E.M."/>
            <person name="Foster-Nyarko E."/>
            <person name="Jarju S."/>
            <person name="Secka A."/>
            <person name="Antonio M."/>
            <person name="Oren A."/>
            <person name="Chaudhuri R.R."/>
            <person name="La Ragione R."/>
            <person name="Hildebrand F."/>
            <person name="Pallen M.J."/>
        </authorList>
    </citation>
    <scope>NUCLEOTIDE SEQUENCE</scope>
    <source>
        <strain evidence="1">7886</strain>
    </source>
</reference>
<dbReference type="Proteomes" id="UP000747013">
    <property type="component" value="Unassembled WGS sequence"/>
</dbReference>
<protein>
    <submittedName>
        <fullName evidence="1">Uncharacterized protein</fullName>
    </submittedName>
</protein>
<reference evidence="1" key="2">
    <citation type="submission" date="2021-09" db="EMBL/GenBank/DDBJ databases">
        <authorList>
            <person name="Gilroy R."/>
        </authorList>
    </citation>
    <scope>NUCLEOTIDE SEQUENCE</scope>
    <source>
        <strain evidence="1">7886</strain>
    </source>
</reference>
<evidence type="ECO:0000313" key="2">
    <source>
        <dbReference type="Proteomes" id="UP000747013"/>
    </source>
</evidence>
<name>A0A921LA17_9LACO</name>
<accession>A0A921LA17</accession>
<sequence>FDIPLQGLTVLETIDFFSEREAYIEEIKQMLDNMEVKLSDQTIQQASQLLPLDSLFRSGRMGVVPEIGVETANWIRLLVNNSLHQLNLLNNYGDDRDILTETIFPGGYTEVVDKGDGDYMTKTALIDMKVSKYQPRKGYWQQLLTYYELGLHSDFNLAYQALDTLAIVNPRLNQLFTYSLADVNQKALKELAKNMGY</sequence>